<keyword evidence="3 8" id="KW-0813">Transport</keyword>
<evidence type="ECO:0000256" key="7">
    <source>
        <dbReference type="ARBA" id="ARBA00023136"/>
    </source>
</evidence>
<dbReference type="CDD" id="cd06261">
    <property type="entry name" value="TM_PBP2"/>
    <property type="match status" value="1"/>
</dbReference>
<evidence type="ECO:0000256" key="3">
    <source>
        <dbReference type="ARBA" id="ARBA00022448"/>
    </source>
</evidence>
<keyword evidence="5 8" id="KW-0812">Transmembrane</keyword>
<evidence type="ECO:0000256" key="5">
    <source>
        <dbReference type="ARBA" id="ARBA00022692"/>
    </source>
</evidence>
<name>A0ABU0YKY9_9PROT</name>
<dbReference type="EMBL" id="JAUYVI010000004">
    <property type="protein sequence ID" value="MDQ7248392.1"/>
    <property type="molecule type" value="Genomic_DNA"/>
</dbReference>
<evidence type="ECO:0000313" key="11">
    <source>
        <dbReference type="Proteomes" id="UP001230156"/>
    </source>
</evidence>
<feature type="transmembrane region" description="Helical" evidence="8">
    <location>
        <begin position="194"/>
        <end position="216"/>
    </location>
</feature>
<dbReference type="PANTHER" id="PTHR42929:SF1">
    <property type="entry name" value="INNER MEMBRANE ABC TRANSPORTER PERMEASE PROTEIN YDCU-RELATED"/>
    <property type="match status" value="1"/>
</dbReference>
<feature type="transmembrane region" description="Helical" evidence="8">
    <location>
        <begin position="102"/>
        <end position="129"/>
    </location>
</feature>
<evidence type="ECO:0000256" key="1">
    <source>
        <dbReference type="ARBA" id="ARBA00004651"/>
    </source>
</evidence>
<keyword evidence="6 8" id="KW-1133">Transmembrane helix</keyword>
<feature type="transmembrane region" description="Helical" evidence="8">
    <location>
        <begin position="35"/>
        <end position="58"/>
    </location>
</feature>
<evidence type="ECO:0000256" key="4">
    <source>
        <dbReference type="ARBA" id="ARBA00022475"/>
    </source>
</evidence>
<comment type="similarity">
    <text evidence="2">Belongs to the binding-protein-dependent transport system permease family. CysTW subfamily.</text>
</comment>
<feature type="transmembrane region" description="Helical" evidence="8">
    <location>
        <begin position="237"/>
        <end position="259"/>
    </location>
</feature>
<gene>
    <name evidence="10" type="ORF">Q8A70_11980</name>
</gene>
<evidence type="ECO:0000259" key="9">
    <source>
        <dbReference type="PROSITE" id="PS50928"/>
    </source>
</evidence>
<keyword evidence="11" id="KW-1185">Reference proteome</keyword>
<proteinExistence type="inferred from homology"/>
<feature type="transmembrane region" description="Helical" evidence="8">
    <location>
        <begin position="141"/>
        <end position="157"/>
    </location>
</feature>
<feature type="domain" description="ABC transmembrane type-1" evidence="9">
    <location>
        <begin position="107"/>
        <end position="316"/>
    </location>
</feature>
<feature type="transmembrane region" description="Helical" evidence="8">
    <location>
        <begin position="164"/>
        <end position="182"/>
    </location>
</feature>
<reference evidence="11" key="1">
    <citation type="submission" date="2023-08" db="EMBL/GenBank/DDBJ databases">
        <title>Rhodospirillaceae gen. nov., a novel taxon isolated from the Yangtze River Yuezi River estuary sludge.</title>
        <authorList>
            <person name="Ruan L."/>
        </authorList>
    </citation>
    <scope>NUCLEOTIDE SEQUENCE [LARGE SCALE GENOMIC DNA]</scope>
    <source>
        <strain evidence="11">R-7</strain>
    </source>
</reference>
<accession>A0ABU0YKY9</accession>
<sequence length="330" mass="36728">MAETTVESQGPTPGQEAAARTNIGLLQRLDWVRGYLLMTPTILLMCGLLIAPLASLFLRSFWTQHGFEIDKTFTLHNYWELIAPSDEVTWWSGIPFPLKNPAYAIVIVKSLLISLGATVAVLLIAYPMAYFLAFRVVRHKMLWLIIITIPFWTSYLLRVFAWKIILGYNGVINSGLIWLGVIDKPLEFLLYNPLSVIITLAHAWVAYAILPIYVSLEKIDRSLLEAATDLGDRPWERFLHVTLPLSLPGVIASTLMVFIPTVGDYVTPTLVGGPTGVMVGNTIQTLFGQRNDGPLGAALSAVVMLIVTLLVCLFLWAVGYRKMQKREAAQ</sequence>
<evidence type="ECO:0000256" key="2">
    <source>
        <dbReference type="ARBA" id="ARBA00007069"/>
    </source>
</evidence>
<feature type="transmembrane region" description="Helical" evidence="8">
    <location>
        <begin position="295"/>
        <end position="318"/>
    </location>
</feature>
<dbReference type="InterPro" id="IPR035906">
    <property type="entry name" value="MetI-like_sf"/>
</dbReference>
<dbReference type="PANTHER" id="PTHR42929">
    <property type="entry name" value="INNER MEMBRANE ABC TRANSPORTER PERMEASE PROTEIN YDCU-RELATED-RELATED"/>
    <property type="match status" value="1"/>
</dbReference>
<comment type="subcellular location">
    <subcellularLocation>
        <location evidence="1 8">Cell membrane</location>
        <topology evidence="1 8">Multi-pass membrane protein</topology>
    </subcellularLocation>
</comment>
<evidence type="ECO:0000256" key="8">
    <source>
        <dbReference type="RuleBase" id="RU363032"/>
    </source>
</evidence>
<evidence type="ECO:0000313" key="10">
    <source>
        <dbReference type="EMBL" id="MDQ7248392.1"/>
    </source>
</evidence>
<keyword evidence="4" id="KW-1003">Cell membrane</keyword>
<dbReference type="Pfam" id="PF00528">
    <property type="entry name" value="BPD_transp_1"/>
    <property type="match status" value="1"/>
</dbReference>
<dbReference type="RefSeq" id="WP_379955874.1">
    <property type="nucleotide sequence ID" value="NZ_JAUYVI010000004.1"/>
</dbReference>
<dbReference type="SUPFAM" id="SSF161098">
    <property type="entry name" value="MetI-like"/>
    <property type="match status" value="1"/>
</dbReference>
<dbReference type="Gene3D" id="1.10.3720.10">
    <property type="entry name" value="MetI-like"/>
    <property type="match status" value="1"/>
</dbReference>
<comment type="caution">
    <text evidence="10">The sequence shown here is derived from an EMBL/GenBank/DDBJ whole genome shotgun (WGS) entry which is preliminary data.</text>
</comment>
<evidence type="ECO:0000256" key="6">
    <source>
        <dbReference type="ARBA" id="ARBA00022989"/>
    </source>
</evidence>
<dbReference type="PROSITE" id="PS50928">
    <property type="entry name" value="ABC_TM1"/>
    <property type="match status" value="1"/>
</dbReference>
<dbReference type="Proteomes" id="UP001230156">
    <property type="component" value="Unassembled WGS sequence"/>
</dbReference>
<protein>
    <submittedName>
        <fullName evidence="10">ABC transporter permease</fullName>
    </submittedName>
</protein>
<dbReference type="InterPro" id="IPR000515">
    <property type="entry name" value="MetI-like"/>
</dbReference>
<organism evidence="10 11">
    <name type="scientific">Dongia sedimenti</name>
    <dbReference type="NCBI Taxonomy" id="3064282"/>
    <lineage>
        <taxon>Bacteria</taxon>
        <taxon>Pseudomonadati</taxon>
        <taxon>Pseudomonadota</taxon>
        <taxon>Alphaproteobacteria</taxon>
        <taxon>Rhodospirillales</taxon>
        <taxon>Dongiaceae</taxon>
        <taxon>Dongia</taxon>
    </lineage>
</organism>
<keyword evidence="7 8" id="KW-0472">Membrane</keyword>